<sequence length="94" mass="10594">MLSLQCVMTSSGNALSQEESSISPTIGADYSSFLRNSQRMSFQQWLLHLRIQEFFAVSPNDLPNGAVEWIHNGGHRGRHSSQLSAPLWSIHVRR</sequence>
<evidence type="ECO:0000313" key="1">
    <source>
        <dbReference type="EMBL" id="BCO28494.1"/>
    </source>
</evidence>
<gene>
    <name evidence="1" type="ORF">MIZ03_3400</name>
</gene>
<name>A0ABN6D8X9_9BURK</name>
<keyword evidence="2" id="KW-1185">Reference proteome</keyword>
<protein>
    <submittedName>
        <fullName evidence="1">Uncharacterized protein</fullName>
    </submittedName>
</protein>
<accession>A0ABN6D8X9</accession>
<organism evidence="1 2">
    <name type="scientific">Rhodoferax lithotrophicus</name>
    <dbReference type="NCBI Taxonomy" id="2798804"/>
    <lineage>
        <taxon>Bacteria</taxon>
        <taxon>Pseudomonadati</taxon>
        <taxon>Pseudomonadota</taxon>
        <taxon>Betaproteobacteria</taxon>
        <taxon>Burkholderiales</taxon>
        <taxon>Comamonadaceae</taxon>
        <taxon>Rhodoferax</taxon>
    </lineage>
</organism>
<dbReference type="EMBL" id="AP024238">
    <property type="protein sequence ID" value="BCO28494.1"/>
    <property type="molecule type" value="Genomic_DNA"/>
</dbReference>
<evidence type="ECO:0000313" key="2">
    <source>
        <dbReference type="Proteomes" id="UP000824366"/>
    </source>
</evidence>
<reference evidence="1 2" key="1">
    <citation type="journal article" date="2021" name="Microbiol. Spectr.">
        <title>A Single Bacterium Capable of Oxidation and Reduction of Iron at Circumneutral pH.</title>
        <authorList>
            <person name="Kato S."/>
            <person name="Ohkuma M."/>
        </authorList>
    </citation>
    <scope>NUCLEOTIDE SEQUENCE [LARGE SCALE GENOMIC DNA]</scope>
    <source>
        <strain evidence="1 2">MIZ03</strain>
    </source>
</reference>
<proteinExistence type="predicted"/>
<dbReference type="Proteomes" id="UP000824366">
    <property type="component" value="Chromosome"/>
</dbReference>